<keyword evidence="2" id="KW-1185">Reference proteome</keyword>
<gene>
    <name evidence="1" type="ORF">DNFV4_03312</name>
</gene>
<dbReference type="RefSeq" id="WP_289269613.1">
    <property type="nucleotide sequence ID" value="NZ_OX365700.1"/>
</dbReference>
<dbReference type="KEGG" id="nti:DNFV4_03312"/>
<dbReference type="Gene3D" id="3.40.50.300">
    <property type="entry name" value="P-loop containing nucleotide triphosphate hydrolases"/>
    <property type="match status" value="1"/>
</dbReference>
<sequence>MSGYEVPEPILNSPFDEPTEHWHIVEGETPERRTGRRPAMYFYRDPKAKPDTEAGRVVGTAIELTLVNHIRAQIKRWRLEGYPGVTRTTLELLQWWRRDGRAQRLFFAQLDAAETIIFLTEARADFRQGIDVPQEEVSEDKRKDGFAGFLRYACKMATGSGKTTVMGMLAAWSILNKVNDRSDARFSDVVLIVCPNVTIKNRLRELDPDAGEASLYRTRDLVPSHLMPLLTQGRVLITNWHVFEPQAIQTGGVGARVTKAGVEVRAKETITISAKTTTARGTRYLTLEDFERQVDAGLLTVLGEEREKDGTLKKVTVESTRHVESDTALVNRILGREVGGKQNILVMNDEAHHAYRIVREEREEGEDDLFGEEEEAEDFFKEATVWIDGLDRVQKLRGINFCLDLSATPYFLGRVGQDTNRPFPWVVSDFGLIDAIESGLVKIPQLAVRDTTGKEIPGYFNIWHWILPQLTPAERGGKKANPKPEAILKYANHPIAMLGSLWDKERESWVAHRDDPRPPVFILVCKNTQIAKVLYEWLAEDKAPTGIPPVKIEGFKNNGRQNTIRVDSKVVHESDSGEAKNDEVRWMRFTLDTVGKMAWPADRVGRPLYPEGFKELADKLGRPDHPPGRDVRCIVSVGMLTEGWDCNTVTHIIGLRPFMSQLLCEQVVGRGLRRATYEVGPDGRLTEEVAKVFGVPFEVIPFKANTQGQPQPRVKRYHVHALPAKAQFEIQFPRVEGYTQAIRNKVAVDWATVPPLVLEPGRIPPEVEVKGLHSTLQGKLTLAGPGRRETVSLEELRAKLRLQEVVFDLASALTRDYASQSICTVPAHRLFPQFVAIVRRFVDEKVQAPPPTSKKDVILSPYYGWAIERLLPNIHGDTRAGEAPEVPRYESRRGPGSTADVDFWTSRDVREVVKSHLNYVVADTKQWEQSAAYHLDRHPAVEAFAKNAGLGFAIPYLHNGQMHDYVPDFIIRLKAESPCHVILETKGYDPLEEVKRAAAERWVAAVNADGTYGWWAYSCVKRVSDIARILADLTPPAHRT</sequence>
<protein>
    <submittedName>
        <fullName evidence="1">Type III restriction-modification system, Res subunit</fullName>
    </submittedName>
</protein>
<name>A0AA86T765_9BACT</name>
<proteinExistence type="predicted"/>
<dbReference type="GO" id="GO:0005829">
    <property type="term" value="C:cytosol"/>
    <property type="evidence" value="ECO:0007669"/>
    <property type="project" value="TreeGrafter"/>
</dbReference>
<dbReference type="InterPro" id="IPR050742">
    <property type="entry name" value="Helicase_Restrict-Modif_Enz"/>
</dbReference>
<evidence type="ECO:0000313" key="1">
    <source>
        <dbReference type="EMBL" id="CAI4032882.1"/>
    </source>
</evidence>
<dbReference type="NCBIfam" id="NF046055">
    <property type="entry name" value="restr_BPTD_3080"/>
    <property type="match status" value="1"/>
</dbReference>
<accession>A0AA86T765</accession>
<dbReference type="Proteomes" id="UP001179121">
    <property type="component" value="Chromosome"/>
</dbReference>
<dbReference type="InterPro" id="IPR027417">
    <property type="entry name" value="P-loop_NTPase"/>
</dbReference>
<evidence type="ECO:0000313" key="2">
    <source>
        <dbReference type="Proteomes" id="UP001179121"/>
    </source>
</evidence>
<organism evidence="1 2">
    <name type="scientific">Nitrospira tepida</name>
    <dbReference type="NCBI Taxonomy" id="2973512"/>
    <lineage>
        <taxon>Bacteria</taxon>
        <taxon>Pseudomonadati</taxon>
        <taxon>Nitrospirota</taxon>
        <taxon>Nitrospiria</taxon>
        <taxon>Nitrospirales</taxon>
        <taxon>Nitrospiraceae</taxon>
        <taxon>Nitrospira</taxon>
    </lineage>
</organism>
<dbReference type="EMBL" id="OX365700">
    <property type="protein sequence ID" value="CAI4032882.1"/>
    <property type="molecule type" value="Genomic_DNA"/>
</dbReference>
<dbReference type="PANTHER" id="PTHR47396">
    <property type="entry name" value="TYPE I RESTRICTION ENZYME ECOKI R PROTEIN"/>
    <property type="match status" value="1"/>
</dbReference>
<reference evidence="1" key="1">
    <citation type="submission" date="2022-10" db="EMBL/GenBank/DDBJ databases">
        <authorList>
            <person name="Koch H."/>
        </authorList>
    </citation>
    <scope>NUCLEOTIDE SEQUENCE</scope>
    <source>
        <strain evidence="1">DNF</strain>
    </source>
</reference>
<dbReference type="SUPFAM" id="SSF52540">
    <property type="entry name" value="P-loop containing nucleoside triphosphate hydrolases"/>
    <property type="match status" value="2"/>
</dbReference>
<dbReference type="AlphaFoldDB" id="A0AA86T765"/>
<dbReference type="PANTHER" id="PTHR47396:SF1">
    <property type="entry name" value="ATP-DEPENDENT HELICASE IRC3-RELATED"/>
    <property type="match status" value="1"/>
</dbReference>